<dbReference type="Proteomes" id="UP000199041">
    <property type="component" value="Unassembled WGS sequence"/>
</dbReference>
<evidence type="ECO:0000313" key="1">
    <source>
        <dbReference type="EMBL" id="SDZ81575.1"/>
    </source>
</evidence>
<dbReference type="AlphaFoldDB" id="A0A1H3W340"/>
<evidence type="ECO:0000313" key="2">
    <source>
        <dbReference type="Proteomes" id="UP000199041"/>
    </source>
</evidence>
<dbReference type="STRING" id="551991.SAMN05192529_10298"/>
<gene>
    <name evidence="1" type="ORF">SAMN05192529_10298</name>
</gene>
<proteinExistence type="predicted"/>
<dbReference type="EMBL" id="FNQY01000002">
    <property type="protein sequence ID" value="SDZ81575.1"/>
    <property type="molecule type" value="Genomic_DNA"/>
</dbReference>
<accession>A0A1H3W340</accession>
<dbReference type="RefSeq" id="WP_091392986.1">
    <property type="nucleotide sequence ID" value="NZ_FNQY01000002.1"/>
</dbReference>
<reference evidence="1 2" key="1">
    <citation type="submission" date="2016-10" db="EMBL/GenBank/DDBJ databases">
        <authorList>
            <person name="de Groot N.N."/>
        </authorList>
    </citation>
    <scope>NUCLEOTIDE SEQUENCE [LARGE SCALE GENOMIC DNA]</scope>
    <source>
        <strain evidence="1 2">Vu-144</strain>
    </source>
</reference>
<protein>
    <submittedName>
        <fullName evidence="1">Uncharacterized protein</fullName>
    </submittedName>
</protein>
<organism evidence="1 2">
    <name type="scientific">Arachidicoccus rhizosphaerae</name>
    <dbReference type="NCBI Taxonomy" id="551991"/>
    <lineage>
        <taxon>Bacteria</taxon>
        <taxon>Pseudomonadati</taxon>
        <taxon>Bacteroidota</taxon>
        <taxon>Chitinophagia</taxon>
        <taxon>Chitinophagales</taxon>
        <taxon>Chitinophagaceae</taxon>
        <taxon>Arachidicoccus</taxon>
    </lineage>
</organism>
<keyword evidence="2" id="KW-1185">Reference proteome</keyword>
<name>A0A1H3W340_9BACT</name>
<sequence length="110" mass="13376">MRTKTVFTPEQMIEFYIEEAKPVFWIQDIRIENEKAVLEVEMEYLGIKQGLVFIKPVQEVFTYPIYTEEDYSDMEFEAYRWLDKKAEDFKNQISKKLSETFKIEIAKWNK</sequence>